<sequence>MSYLGTIGHLMAGSGLRELFEVIYTPDAVVHMFSGKAFARAVSGHLFVDSVLNVLQFFSILLSRNRRNRPSHNSHVVLQAFQGEDDIPHHNRPSTFPASNPSSSELPQCATGLAQFAICSLRRGDGSYLRDLPHAPELLLRMILQQTN</sequence>
<evidence type="ECO:0000313" key="2">
    <source>
        <dbReference type="Proteomes" id="UP000735302"/>
    </source>
</evidence>
<accession>A0AAV4A438</accession>
<protein>
    <submittedName>
        <fullName evidence="1">Uncharacterized protein</fullName>
    </submittedName>
</protein>
<keyword evidence="2" id="KW-1185">Reference proteome</keyword>
<organism evidence="1 2">
    <name type="scientific">Plakobranchus ocellatus</name>
    <dbReference type="NCBI Taxonomy" id="259542"/>
    <lineage>
        <taxon>Eukaryota</taxon>
        <taxon>Metazoa</taxon>
        <taxon>Spiralia</taxon>
        <taxon>Lophotrochozoa</taxon>
        <taxon>Mollusca</taxon>
        <taxon>Gastropoda</taxon>
        <taxon>Heterobranchia</taxon>
        <taxon>Euthyneura</taxon>
        <taxon>Panpulmonata</taxon>
        <taxon>Sacoglossa</taxon>
        <taxon>Placobranchoidea</taxon>
        <taxon>Plakobranchidae</taxon>
        <taxon>Plakobranchus</taxon>
    </lineage>
</organism>
<dbReference type="Proteomes" id="UP000735302">
    <property type="component" value="Unassembled WGS sequence"/>
</dbReference>
<dbReference type="EMBL" id="BLXT01003294">
    <property type="protein sequence ID" value="GFO01443.1"/>
    <property type="molecule type" value="Genomic_DNA"/>
</dbReference>
<name>A0AAV4A438_9GAST</name>
<dbReference type="AlphaFoldDB" id="A0AAV4A438"/>
<evidence type="ECO:0000313" key="1">
    <source>
        <dbReference type="EMBL" id="GFO01443.1"/>
    </source>
</evidence>
<reference evidence="1 2" key="1">
    <citation type="journal article" date="2021" name="Elife">
        <title>Chloroplast acquisition without the gene transfer in kleptoplastic sea slugs, Plakobranchus ocellatus.</title>
        <authorList>
            <person name="Maeda T."/>
            <person name="Takahashi S."/>
            <person name="Yoshida T."/>
            <person name="Shimamura S."/>
            <person name="Takaki Y."/>
            <person name="Nagai Y."/>
            <person name="Toyoda A."/>
            <person name="Suzuki Y."/>
            <person name="Arimoto A."/>
            <person name="Ishii H."/>
            <person name="Satoh N."/>
            <person name="Nishiyama T."/>
            <person name="Hasebe M."/>
            <person name="Maruyama T."/>
            <person name="Minagawa J."/>
            <person name="Obokata J."/>
            <person name="Shigenobu S."/>
        </authorList>
    </citation>
    <scope>NUCLEOTIDE SEQUENCE [LARGE SCALE GENOMIC DNA]</scope>
</reference>
<comment type="caution">
    <text evidence="1">The sequence shown here is derived from an EMBL/GenBank/DDBJ whole genome shotgun (WGS) entry which is preliminary data.</text>
</comment>
<proteinExistence type="predicted"/>
<gene>
    <name evidence="1" type="ORF">PoB_002794800</name>
</gene>